<protein>
    <submittedName>
        <fullName evidence="2">Transcriptional regulator with XRE-family HTH domain</fullName>
    </submittedName>
</protein>
<dbReference type="InterPro" id="IPR001387">
    <property type="entry name" value="Cro/C1-type_HTH"/>
</dbReference>
<evidence type="ECO:0000259" key="1">
    <source>
        <dbReference type="PROSITE" id="PS50943"/>
    </source>
</evidence>
<name>A0A7W4V033_LEIAQ</name>
<comment type="caution">
    <text evidence="2">The sequence shown here is derived from an EMBL/GenBank/DDBJ whole genome shotgun (WGS) entry which is preliminary data.</text>
</comment>
<proteinExistence type="predicted"/>
<dbReference type="Pfam" id="PF01381">
    <property type="entry name" value="HTH_3"/>
    <property type="match status" value="1"/>
</dbReference>
<dbReference type="PROSITE" id="PS50943">
    <property type="entry name" value="HTH_CROC1"/>
    <property type="match status" value="1"/>
</dbReference>
<dbReference type="SMART" id="SM00530">
    <property type="entry name" value="HTH_XRE"/>
    <property type="match status" value="1"/>
</dbReference>
<dbReference type="Gene3D" id="1.10.260.40">
    <property type="entry name" value="lambda repressor-like DNA-binding domains"/>
    <property type="match status" value="1"/>
</dbReference>
<dbReference type="RefSeq" id="WP_021763737.1">
    <property type="nucleotide sequence ID" value="NZ_JACHVP010000005.1"/>
</dbReference>
<accession>A0A7W4V033</accession>
<sequence>MSRARSEASRVFGERLRARRLELGCSQYDIAHLSGVDLANYGRLERGGGNPTLTTIVQLAMTMSLDPAALMAGLAEEGMLPEKDRPYSALDYIAARRQQDGR</sequence>
<reference evidence="2 3" key="1">
    <citation type="submission" date="2020-08" db="EMBL/GenBank/DDBJ databases">
        <title>Sequencing the genomes of 1000 actinobacteria strains.</title>
        <authorList>
            <person name="Klenk H.-P."/>
        </authorList>
    </citation>
    <scope>NUCLEOTIDE SEQUENCE [LARGE SCALE GENOMIC DNA]</scope>
    <source>
        <strain evidence="2 3">DSM 20146</strain>
    </source>
</reference>
<gene>
    <name evidence="2" type="ORF">FHX33_003874</name>
</gene>
<dbReference type="EMBL" id="JACHVP010000005">
    <property type="protein sequence ID" value="MBB2969092.1"/>
    <property type="molecule type" value="Genomic_DNA"/>
</dbReference>
<dbReference type="Proteomes" id="UP000538196">
    <property type="component" value="Unassembled WGS sequence"/>
</dbReference>
<evidence type="ECO:0000313" key="2">
    <source>
        <dbReference type="EMBL" id="MBB2969092.1"/>
    </source>
</evidence>
<dbReference type="InterPro" id="IPR010982">
    <property type="entry name" value="Lambda_DNA-bd_dom_sf"/>
</dbReference>
<evidence type="ECO:0000313" key="3">
    <source>
        <dbReference type="Proteomes" id="UP000538196"/>
    </source>
</evidence>
<dbReference type="AlphaFoldDB" id="A0A7W4V033"/>
<organism evidence="2 3">
    <name type="scientific">Leifsonia aquatica</name>
    <name type="common">Corynebacterium aquaticum</name>
    <dbReference type="NCBI Taxonomy" id="144185"/>
    <lineage>
        <taxon>Bacteria</taxon>
        <taxon>Bacillati</taxon>
        <taxon>Actinomycetota</taxon>
        <taxon>Actinomycetes</taxon>
        <taxon>Micrococcales</taxon>
        <taxon>Microbacteriaceae</taxon>
        <taxon>Leifsonia</taxon>
    </lineage>
</organism>
<dbReference type="SUPFAM" id="SSF47413">
    <property type="entry name" value="lambda repressor-like DNA-binding domains"/>
    <property type="match status" value="1"/>
</dbReference>
<dbReference type="CDD" id="cd00093">
    <property type="entry name" value="HTH_XRE"/>
    <property type="match status" value="1"/>
</dbReference>
<keyword evidence="3" id="KW-1185">Reference proteome</keyword>
<dbReference type="GO" id="GO:0003677">
    <property type="term" value="F:DNA binding"/>
    <property type="evidence" value="ECO:0007669"/>
    <property type="project" value="InterPro"/>
</dbReference>
<feature type="domain" description="HTH cro/C1-type" evidence="1">
    <location>
        <begin position="16"/>
        <end position="70"/>
    </location>
</feature>